<reference evidence="2 3" key="1">
    <citation type="submission" date="2006-10" db="EMBL/GenBank/DDBJ databases">
        <title>Complete sequence of Syntrophobacter fumaroxidans MPOB.</title>
        <authorList>
            <consortium name="US DOE Joint Genome Institute"/>
            <person name="Copeland A."/>
            <person name="Lucas S."/>
            <person name="Lapidus A."/>
            <person name="Barry K."/>
            <person name="Detter J.C."/>
            <person name="Glavina del Rio T."/>
            <person name="Hammon N."/>
            <person name="Israni S."/>
            <person name="Pitluck S."/>
            <person name="Goltsman E.G."/>
            <person name="Martinez M."/>
            <person name="Schmutz J."/>
            <person name="Larimer F."/>
            <person name="Land M."/>
            <person name="Hauser L."/>
            <person name="Kyrpides N."/>
            <person name="Kim E."/>
            <person name="Boone D.R."/>
            <person name="Brockman F."/>
            <person name="Culley D."/>
            <person name="Ferry J."/>
            <person name="Gunsalus R."/>
            <person name="McInerney M.J."/>
            <person name="Morrison M."/>
            <person name="Plugge C."/>
            <person name="Rohlin L."/>
            <person name="Scholten J."/>
            <person name="Sieber J."/>
            <person name="Stams A.J.M."/>
            <person name="Worm P."/>
            <person name="Henstra A.M."/>
            <person name="Richardson P."/>
        </authorList>
    </citation>
    <scope>NUCLEOTIDE SEQUENCE [LARGE SCALE GENOMIC DNA]</scope>
    <source>
        <strain evidence="3">DSM 10017 / MPOB</strain>
    </source>
</reference>
<dbReference type="eggNOG" id="ENOG5033IXK">
    <property type="taxonomic scope" value="Bacteria"/>
</dbReference>
<keyword evidence="1" id="KW-0812">Transmembrane</keyword>
<dbReference type="HOGENOM" id="CLU_158447_3_0_7"/>
<keyword evidence="1" id="KW-0472">Membrane</keyword>
<protein>
    <submittedName>
        <fullName evidence="2">Outer membrane protein</fullName>
    </submittedName>
</protein>
<dbReference type="InParanoid" id="A0LJT4"/>
<dbReference type="RefSeq" id="WP_011698856.1">
    <property type="nucleotide sequence ID" value="NC_008554.1"/>
</dbReference>
<feature type="transmembrane region" description="Helical" evidence="1">
    <location>
        <begin position="45"/>
        <end position="69"/>
    </location>
</feature>
<dbReference type="PROSITE" id="PS51257">
    <property type="entry name" value="PROKAR_LIPOPROTEIN"/>
    <property type="match status" value="1"/>
</dbReference>
<evidence type="ECO:0000256" key="1">
    <source>
        <dbReference type="SAM" id="Phobius"/>
    </source>
</evidence>
<dbReference type="EMBL" id="CP000478">
    <property type="protein sequence ID" value="ABK17686.1"/>
    <property type="molecule type" value="Genomic_DNA"/>
</dbReference>
<name>A0LJT4_SYNFM</name>
<organism evidence="2 3">
    <name type="scientific">Syntrophobacter fumaroxidans (strain DSM 10017 / MPOB)</name>
    <dbReference type="NCBI Taxonomy" id="335543"/>
    <lineage>
        <taxon>Bacteria</taxon>
        <taxon>Pseudomonadati</taxon>
        <taxon>Thermodesulfobacteriota</taxon>
        <taxon>Syntrophobacteria</taxon>
        <taxon>Syntrophobacterales</taxon>
        <taxon>Syntrophobacteraceae</taxon>
        <taxon>Syntrophobacter</taxon>
    </lineage>
</organism>
<sequence precursor="true">MKLTGIVLVFVLAAFLTGCAGMTATQQRMLSGGAIGTAAGLGTAAIVGAPLAVGAAAGAAAGVVGGYVVDEIER</sequence>
<keyword evidence="1" id="KW-1133">Transmembrane helix</keyword>
<proteinExistence type="predicted"/>
<evidence type="ECO:0000313" key="3">
    <source>
        <dbReference type="Proteomes" id="UP000001784"/>
    </source>
</evidence>
<evidence type="ECO:0000313" key="2">
    <source>
        <dbReference type="EMBL" id="ABK17686.1"/>
    </source>
</evidence>
<keyword evidence="3" id="KW-1185">Reference proteome</keyword>
<dbReference type="AlphaFoldDB" id="A0LJT4"/>
<gene>
    <name evidence="2" type="ordered locus">Sfum_2003</name>
</gene>
<accession>A0LJT4</accession>
<dbReference type="Proteomes" id="UP000001784">
    <property type="component" value="Chromosome"/>
</dbReference>
<dbReference type="KEGG" id="sfu:Sfum_2003"/>